<proteinExistence type="predicted"/>
<gene>
    <name evidence="1" type="ORF">ABS772_06115</name>
</gene>
<name>A0ABV1QJB8_9HYPH</name>
<evidence type="ECO:0000313" key="1">
    <source>
        <dbReference type="EMBL" id="MER2249488.1"/>
    </source>
</evidence>
<dbReference type="EMBL" id="JBELQE010000038">
    <property type="protein sequence ID" value="MER2249488.1"/>
    <property type="molecule type" value="Genomic_DNA"/>
</dbReference>
<keyword evidence="2" id="KW-1185">Reference proteome</keyword>
<reference evidence="1 2" key="1">
    <citation type="submission" date="2024-06" db="EMBL/GenBank/DDBJ databases">
        <authorList>
            <person name="Campbell A.G."/>
        </authorList>
    </citation>
    <scope>NUCLEOTIDE SEQUENCE [LARGE SCALE GENOMIC DNA]</scope>
    <source>
        <strain evidence="1 2">EM12</strain>
    </source>
</reference>
<dbReference type="Proteomes" id="UP001480955">
    <property type="component" value="Unassembled WGS sequence"/>
</dbReference>
<accession>A0ABV1QJB8</accession>
<protein>
    <submittedName>
        <fullName evidence="1">Uncharacterized protein</fullName>
    </submittedName>
</protein>
<feature type="non-terminal residue" evidence="1">
    <location>
        <position position="1"/>
    </location>
</feature>
<comment type="caution">
    <text evidence="1">The sequence shown here is derived from an EMBL/GenBank/DDBJ whole genome shotgun (WGS) entry which is preliminary data.</text>
</comment>
<sequence>RLLASPIWPSGYPWQRPCSSLSLGSVQNTGQVNDQGRKITCLTVEDGERPPPVPDGWTIEDADTTPLWQAPVEVISDRQFAQALALVGVISQAEALAWAARGELPDAMTAALAQIPEAGGQRFGAHITLAAATTYELHHPLTTQLGALLTNPATDRPYDAAALAALWARAATL</sequence>
<evidence type="ECO:0000313" key="2">
    <source>
        <dbReference type="Proteomes" id="UP001480955"/>
    </source>
</evidence>
<organism evidence="1 2">
    <name type="scientific">Methylorubrum podarium</name>
    <dbReference type="NCBI Taxonomy" id="200476"/>
    <lineage>
        <taxon>Bacteria</taxon>
        <taxon>Pseudomonadati</taxon>
        <taxon>Pseudomonadota</taxon>
        <taxon>Alphaproteobacteria</taxon>
        <taxon>Hyphomicrobiales</taxon>
        <taxon>Methylobacteriaceae</taxon>
        <taxon>Methylorubrum</taxon>
    </lineage>
</organism>